<reference evidence="1" key="2">
    <citation type="submission" date="2018-08" db="UniProtKB">
        <authorList>
            <consortium name="EnsemblPlants"/>
        </authorList>
    </citation>
    <scope>IDENTIFICATION</scope>
    <source>
        <strain evidence="1">Yugu1</strain>
    </source>
</reference>
<evidence type="ECO:0000313" key="2">
    <source>
        <dbReference type="Proteomes" id="UP000004995"/>
    </source>
</evidence>
<accession>K3ZKZ5</accession>
<name>K3ZKZ5_SETIT</name>
<dbReference type="EnsemblPlants" id="KQK94328">
    <property type="protein sequence ID" value="KQK94328"/>
    <property type="gene ID" value="SETIT_027251mg"/>
</dbReference>
<keyword evidence="2" id="KW-1185">Reference proteome</keyword>
<dbReference type="Proteomes" id="UP000004995">
    <property type="component" value="Unassembled WGS sequence"/>
</dbReference>
<dbReference type="InParanoid" id="K3ZKZ5"/>
<reference evidence="2" key="1">
    <citation type="journal article" date="2012" name="Nat. Biotechnol.">
        <title>Reference genome sequence of the model plant Setaria.</title>
        <authorList>
            <person name="Bennetzen J.L."/>
            <person name="Schmutz J."/>
            <person name="Wang H."/>
            <person name="Percifield R."/>
            <person name="Hawkins J."/>
            <person name="Pontaroli A.C."/>
            <person name="Estep M."/>
            <person name="Feng L."/>
            <person name="Vaughn J.N."/>
            <person name="Grimwood J."/>
            <person name="Jenkins J."/>
            <person name="Barry K."/>
            <person name="Lindquist E."/>
            <person name="Hellsten U."/>
            <person name="Deshpande S."/>
            <person name="Wang X."/>
            <person name="Wu X."/>
            <person name="Mitros T."/>
            <person name="Triplett J."/>
            <person name="Yang X."/>
            <person name="Ye C.Y."/>
            <person name="Mauro-Herrera M."/>
            <person name="Wang L."/>
            <person name="Li P."/>
            <person name="Sharma M."/>
            <person name="Sharma R."/>
            <person name="Ronald P.C."/>
            <person name="Panaud O."/>
            <person name="Kellogg E.A."/>
            <person name="Brutnell T.P."/>
            <person name="Doust A.N."/>
            <person name="Tuskan G.A."/>
            <person name="Rokhsar D."/>
            <person name="Devos K.M."/>
        </authorList>
    </citation>
    <scope>NUCLEOTIDE SEQUENCE [LARGE SCALE GENOMIC DNA]</scope>
    <source>
        <strain evidence="2">cv. Yugu1</strain>
    </source>
</reference>
<dbReference type="Gramene" id="KQK94328">
    <property type="protein sequence ID" value="KQK94328"/>
    <property type="gene ID" value="SETIT_027251mg"/>
</dbReference>
<evidence type="ECO:0000313" key="1">
    <source>
        <dbReference type="EnsemblPlants" id="KQK94328"/>
    </source>
</evidence>
<dbReference type="HOGENOM" id="CLU_3145354_0_0_1"/>
<organism evidence="1 2">
    <name type="scientific">Setaria italica</name>
    <name type="common">Foxtail millet</name>
    <name type="synonym">Panicum italicum</name>
    <dbReference type="NCBI Taxonomy" id="4555"/>
    <lineage>
        <taxon>Eukaryota</taxon>
        <taxon>Viridiplantae</taxon>
        <taxon>Streptophyta</taxon>
        <taxon>Embryophyta</taxon>
        <taxon>Tracheophyta</taxon>
        <taxon>Spermatophyta</taxon>
        <taxon>Magnoliopsida</taxon>
        <taxon>Liliopsida</taxon>
        <taxon>Poales</taxon>
        <taxon>Poaceae</taxon>
        <taxon>PACMAD clade</taxon>
        <taxon>Panicoideae</taxon>
        <taxon>Panicodae</taxon>
        <taxon>Paniceae</taxon>
        <taxon>Cenchrinae</taxon>
        <taxon>Setaria</taxon>
    </lineage>
</organism>
<dbReference type="AlphaFoldDB" id="K3ZKZ5"/>
<sequence length="49" mass="5567">MHKRRLAAQISSWSTLVTVNLSYFRLVGVKISTKFTSPFKTCTSTMIKT</sequence>
<proteinExistence type="predicted"/>
<protein>
    <submittedName>
        <fullName evidence="1">Uncharacterized protein</fullName>
    </submittedName>
</protein>
<dbReference type="EMBL" id="AGNK02004829">
    <property type="status" value="NOT_ANNOTATED_CDS"/>
    <property type="molecule type" value="Genomic_DNA"/>
</dbReference>